<keyword evidence="5 6" id="KW-0472">Membrane</keyword>
<keyword evidence="4 6" id="KW-1133">Transmembrane helix</keyword>
<comment type="caution">
    <text evidence="7">The sequence shown here is derived from an EMBL/GenBank/DDBJ whole genome shotgun (WGS) entry which is preliminary data.</text>
</comment>
<evidence type="ECO:0000256" key="3">
    <source>
        <dbReference type="ARBA" id="ARBA00022692"/>
    </source>
</evidence>
<evidence type="ECO:0000313" key="8">
    <source>
        <dbReference type="Proteomes" id="UP000474758"/>
    </source>
</evidence>
<protein>
    <submittedName>
        <fullName evidence="7">CidA/LrgA family protein</fullName>
    </submittedName>
</protein>
<organism evidence="7 8">
    <name type="scientific">Paragemmobacter kunshanensis</name>
    <dbReference type="NCBI Taxonomy" id="2583234"/>
    <lineage>
        <taxon>Bacteria</taxon>
        <taxon>Pseudomonadati</taxon>
        <taxon>Pseudomonadota</taxon>
        <taxon>Alphaproteobacteria</taxon>
        <taxon>Rhodobacterales</taxon>
        <taxon>Paracoccaceae</taxon>
        <taxon>Paragemmobacter</taxon>
    </lineage>
</organism>
<keyword evidence="2" id="KW-1003">Cell membrane</keyword>
<dbReference type="RefSeq" id="WP_165048298.1">
    <property type="nucleotide sequence ID" value="NZ_JAALFE010000005.1"/>
</dbReference>
<feature type="transmembrane region" description="Helical" evidence="6">
    <location>
        <begin position="89"/>
        <end position="113"/>
    </location>
</feature>
<keyword evidence="8" id="KW-1185">Reference proteome</keyword>
<proteinExistence type="predicted"/>
<evidence type="ECO:0000256" key="2">
    <source>
        <dbReference type="ARBA" id="ARBA00022475"/>
    </source>
</evidence>
<evidence type="ECO:0000256" key="6">
    <source>
        <dbReference type="SAM" id="Phobius"/>
    </source>
</evidence>
<dbReference type="Proteomes" id="UP000474758">
    <property type="component" value="Unassembled WGS sequence"/>
</dbReference>
<dbReference type="PANTHER" id="PTHR33931:SF2">
    <property type="entry name" value="HOLIN-LIKE PROTEIN CIDA"/>
    <property type="match status" value="1"/>
</dbReference>
<dbReference type="EMBL" id="JAALFE010000005">
    <property type="protein sequence ID" value="NGQ90618.1"/>
    <property type="molecule type" value="Genomic_DNA"/>
</dbReference>
<accession>A0A6M1TQW1</accession>
<evidence type="ECO:0000256" key="1">
    <source>
        <dbReference type="ARBA" id="ARBA00004651"/>
    </source>
</evidence>
<dbReference type="AlphaFoldDB" id="A0A6M1TQW1"/>
<comment type="subcellular location">
    <subcellularLocation>
        <location evidence="1">Cell membrane</location>
        <topology evidence="1">Multi-pass membrane protein</topology>
    </subcellularLocation>
</comment>
<feature type="transmembrane region" description="Helical" evidence="6">
    <location>
        <begin position="58"/>
        <end position="77"/>
    </location>
</feature>
<name>A0A6M1TQW1_9RHOB</name>
<dbReference type="InterPro" id="IPR005538">
    <property type="entry name" value="LrgA/CidA"/>
</dbReference>
<sequence>MIGSLAVILGCQLLGEVVARGLGLPVPGPVLGMAAMVGVLWLRDRFAPPLLAGVEPAGRFLLAHLSLLFVPAGVGVVGNLEVLAAEWLALAVALGVSTVLTLVVSVVTFRAVARRMGQA</sequence>
<dbReference type="Pfam" id="PF03788">
    <property type="entry name" value="LrgA"/>
    <property type="match status" value="1"/>
</dbReference>
<gene>
    <name evidence="7" type="ORF">G5V65_06885</name>
</gene>
<evidence type="ECO:0000256" key="5">
    <source>
        <dbReference type="ARBA" id="ARBA00023136"/>
    </source>
</evidence>
<evidence type="ECO:0000256" key="4">
    <source>
        <dbReference type="ARBA" id="ARBA00022989"/>
    </source>
</evidence>
<keyword evidence="3 6" id="KW-0812">Transmembrane</keyword>
<reference evidence="7 8" key="1">
    <citation type="submission" date="2020-02" db="EMBL/GenBank/DDBJ databases">
        <title>Rhodobacter translucens sp. nov., a novel bacterium isolated from activated sludge.</title>
        <authorList>
            <person name="Liu J."/>
        </authorList>
    </citation>
    <scope>NUCLEOTIDE SEQUENCE [LARGE SCALE GENOMIC DNA]</scope>
    <source>
        <strain evidence="7 8">HX-7-19</strain>
    </source>
</reference>
<dbReference type="PANTHER" id="PTHR33931">
    <property type="entry name" value="HOLIN-LIKE PROTEIN CIDA-RELATED"/>
    <property type="match status" value="1"/>
</dbReference>
<evidence type="ECO:0000313" key="7">
    <source>
        <dbReference type="EMBL" id="NGQ90618.1"/>
    </source>
</evidence>
<dbReference type="GO" id="GO:0005886">
    <property type="term" value="C:plasma membrane"/>
    <property type="evidence" value="ECO:0007669"/>
    <property type="project" value="UniProtKB-SubCell"/>
</dbReference>
<feature type="transmembrane region" description="Helical" evidence="6">
    <location>
        <begin position="29"/>
        <end position="46"/>
    </location>
</feature>